<dbReference type="SUPFAM" id="SSF47413">
    <property type="entry name" value="lambda repressor-like DNA-binding domains"/>
    <property type="match status" value="1"/>
</dbReference>
<dbReference type="InterPro" id="IPR001387">
    <property type="entry name" value="Cro/C1-type_HTH"/>
</dbReference>
<dbReference type="EMBL" id="DVFW01000021">
    <property type="protein sequence ID" value="HIQ80454.1"/>
    <property type="molecule type" value="Genomic_DNA"/>
</dbReference>
<organism evidence="3 4">
    <name type="scientific">Candidatus Scatavimonas merdigallinarum</name>
    <dbReference type="NCBI Taxonomy" id="2840914"/>
    <lineage>
        <taxon>Bacteria</taxon>
        <taxon>Bacillati</taxon>
        <taxon>Bacillota</taxon>
        <taxon>Clostridia</taxon>
        <taxon>Eubacteriales</taxon>
        <taxon>Oscillospiraceae</taxon>
        <taxon>Oscillospiraceae incertae sedis</taxon>
        <taxon>Candidatus Scatavimonas</taxon>
    </lineage>
</organism>
<dbReference type="PANTHER" id="PTHR46558">
    <property type="entry name" value="TRACRIPTIONAL REGULATORY PROTEIN-RELATED-RELATED"/>
    <property type="match status" value="1"/>
</dbReference>
<dbReference type="PANTHER" id="PTHR46558:SF11">
    <property type="entry name" value="HTH-TYPE TRANSCRIPTIONAL REGULATOR XRE"/>
    <property type="match status" value="1"/>
</dbReference>
<gene>
    <name evidence="3" type="ORF">IAD32_04125</name>
</gene>
<dbReference type="InterPro" id="IPR010982">
    <property type="entry name" value="Lambda_DNA-bd_dom_sf"/>
</dbReference>
<dbReference type="GO" id="GO:0003677">
    <property type="term" value="F:DNA binding"/>
    <property type="evidence" value="ECO:0007669"/>
    <property type="project" value="UniProtKB-KW"/>
</dbReference>
<sequence length="111" mass="12506">MKNINYQLVGQRVKQLRNKKHLTQEQLAEACNISTSYLGHIERGSKKLSLETAVKIAQCLHVSLDALVIDGVLENSGLLSNIEAIIKKQDKKKQEQFIRLLKILAKNIDAL</sequence>
<dbReference type="SMART" id="SM00530">
    <property type="entry name" value="HTH_XRE"/>
    <property type="match status" value="1"/>
</dbReference>
<reference evidence="3" key="1">
    <citation type="submission" date="2020-10" db="EMBL/GenBank/DDBJ databases">
        <authorList>
            <person name="Gilroy R."/>
        </authorList>
    </citation>
    <scope>NUCLEOTIDE SEQUENCE</scope>
    <source>
        <strain evidence="3">ChiSjej1B19-3389</strain>
    </source>
</reference>
<evidence type="ECO:0000313" key="3">
    <source>
        <dbReference type="EMBL" id="HIQ80454.1"/>
    </source>
</evidence>
<accession>A0A9D0ZHL9</accession>
<dbReference type="PROSITE" id="PS50943">
    <property type="entry name" value="HTH_CROC1"/>
    <property type="match status" value="1"/>
</dbReference>
<dbReference type="AlphaFoldDB" id="A0A9D0ZHL9"/>
<dbReference type="Gene3D" id="1.10.260.40">
    <property type="entry name" value="lambda repressor-like DNA-binding domains"/>
    <property type="match status" value="1"/>
</dbReference>
<name>A0A9D0ZHL9_9FIRM</name>
<reference evidence="3" key="2">
    <citation type="journal article" date="2021" name="PeerJ">
        <title>Extensive microbial diversity within the chicken gut microbiome revealed by metagenomics and culture.</title>
        <authorList>
            <person name="Gilroy R."/>
            <person name="Ravi A."/>
            <person name="Getino M."/>
            <person name="Pursley I."/>
            <person name="Horton D.L."/>
            <person name="Alikhan N.F."/>
            <person name="Baker D."/>
            <person name="Gharbi K."/>
            <person name="Hall N."/>
            <person name="Watson M."/>
            <person name="Adriaenssens E.M."/>
            <person name="Foster-Nyarko E."/>
            <person name="Jarju S."/>
            <person name="Secka A."/>
            <person name="Antonio M."/>
            <person name="Oren A."/>
            <person name="Chaudhuri R.R."/>
            <person name="La Ragione R."/>
            <person name="Hildebrand F."/>
            <person name="Pallen M.J."/>
        </authorList>
    </citation>
    <scope>NUCLEOTIDE SEQUENCE</scope>
    <source>
        <strain evidence="3">ChiSjej1B19-3389</strain>
    </source>
</reference>
<feature type="domain" description="HTH cro/C1-type" evidence="2">
    <location>
        <begin position="13"/>
        <end position="67"/>
    </location>
</feature>
<dbReference type="Proteomes" id="UP000886787">
    <property type="component" value="Unassembled WGS sequence"/>
</dbReference>
<keyword evidence="1" id="KW-0238">DNA-binding</keyword>
<evidence type="ECO:0000313" key="4">
    <source>
        <dbReference type="Proteomes" id="UP000886787"/>
    </source>
</evidence>
<dbReference type="CDD" id="cd00093">
    <property type="entry name" value="HTH_XRE"/>
    <property type="match status" value="1"/>
</dbReference>
<evidence type="ECO:0000259" key="2">
    <source>
        <dbReference type="PROSITE" id="PS50943"/>
    </source>
</evidence>
<proteinExistence type="predicted"/>
<comment type="caution">
    <text evidence="3">The sequence shown here is derived from an EMBL/GenBank/DDBJ whole genome shotgun (WGS) entry which is preliminary data.</text>
</comment>
<dbReference type="Pfam" id="PF01381">
    <property type="entry name" value="HTH_3"/>
    <property type="match status" value="1"/>
</dbReference>
<evidence type="ECO:0000256" key="1">
    <source>
        <dbReference type="ARBA" id="ARBA00023125"/>
    </source>
</evidence>
<protein>
    <submittedName>
        <fullName evidence="3">Helix-turn-helix transcriptional regulator</fullName>
    </submittedName>
</protein>